<dbReference type="PRINTS" id="PR00743">
    <property type="entry name" value="GLHYDRLASE36"/>
</dbReference>
<dbReference type="Pfam" id="PF02065">
    <property type="entry name" value="Melibiase"/>
    <property type="match status" value="1"/>
</dbReference>
<dbReference type="GO" id="GO:0004557">
    <property type="term" value="F:alpha-galactosidase activity"/>
    <property type="evidence" value="ECO:0007669"/>
    <property type="project" value="UniProtKB-EC"/>
</dbReference>
<dbReference type="Pfam" id="PF16875">
    <property type="entry name" value="Glyco_hydro_36N"/>
    <property type="match status" value="1"/>
</dbReference>
<sequence>MVMAMEPVRPSSLLQLTAGGVTVLVAAGSSRLPRVVYWGRALPTLGEEAAQELLGTRDAVDMIGSGQLDATIPILGEASDEWFDEPGVVGSREGSDFSTGFVLTSLENDADHLMFEGEDATAGLAVRVELGLEASGLLSARARLINRGDTPFDLEALTITLPLPADESEVFDQTGRWLRERTNQRHHLTAGIHGQETRVSRGLRASAVHGVCEPATDWRHGRAHLVHVAWSGNTRTEVVLNSIGQQYVRAGELLYPGEIRLRPGEEYSTPVVLGSCGDGLDQASHRFHEHVRALASHPGSARPVTLNSWEAVYFDQTPERLTELASCAASVGVERFVLDDGWFSSRRGDSSGLGDWTVSDDVWPDGLQPLIDVVHACGMQFGIWVEPEMVNLDSELARRHPEWILAAGGRLPRPMRHQQALDLTIPEAWDDIHAQLEALLDAYEIDYIKWDFNRDLVEAGSQASGTAAYHRQVEAVYGLISALASAHPGLEIESCASGGGRLDLGILEHVQRVWTSDCLDPVERERIHDGTDLLLPPEVMGAHIGSAVAHSTGRESTLQFRAVVAMFYHLGIESDLTRLGDDDLRQLREWVGLHKSRRDLFHHGVTVHGRGPGVHLRGIVNEDRDHAVYALTSLQTPQAEGFGRIRLPGLDADRTYRITPLAPAHAPQGRVARTWPQWWSSGQVSLPGAVLDHFGLPVPRLNPQQGVLIECRAE</sequence>
<dbReference type="InterPro" id="IPR038417">
    <property type="entry name" value="Alpga-gal_N_sf"/>
</dbReference>
<gene>
    <name evidence="7" type="ORF">ACFQWG_01650</name>
</gene>
<proteinExistence type="predicted"/>
<comment type="catalytic activity">
    <reaction evidence="1">
        <text>Hydrolysis of terminal, non-reducing alpha-D-galactose residues in alpha-D-galactosides, including galactose oligosaccharides, galactomannans and galactolipids.</text>
        <dbReference type="EC" id="3.2.1.22"/>
    </reaction>
</comment>
<dbReference type="EC" id="3.2.1.22" evidence="2"/>
<dbReference type="InterPro" id="IPR017853">
    <property type="entry name" value="GH"/>
</dbReference>
<evidence type="ECO:0000313" key="7">
    <source>
        <dbReference type="EMBL" id="MFC7579931.1"/>
    </source>
</evidence>
<dbReference type="InterPro" id="IPR013785">
    <property type="entry name" value="Aldolase_TIM"/>
</dbReference>
<dbReference type="Proteomes" id="UP001596527">
    <property type="component" value="Unassembled WGS sequence"/>
</dbReference>
<accession>A0ABW2SIJ2</accession>
<dbReference type="Pfam" id="PF16874">
    <property type="entry name" value="Glyco_hydro_36C"/>
    <property type="match status" value="1"/>
</dbReference>
<dbReference type="EMBL" id="JBHTEF010000001">
    <property type="protein sequence ID" value="MFC7579931.1"/>
    <property type="molecule type" value="Genomic_DNA"/>
</dbReference>
<keyword evidence="3 7" id="KW-0378">Hydrolase</keyword>
<evidence type="ECO:0000256" key="2">
    <source>
        <dbReference type="ARBA" id="ARBA00012755"/>
    </source>
</evidence>
<protein>
    <recommendedName>
        <fullName evidence="2">alpha-galactosidase</fullName>
        <ecNumber evidence="2">3.2.1.22</ecNumber>
    </recommendedName>
</protein>
<organism evidence="7 8">
    <name type="scientific">Schaalia naturae</name>
    <dbReference type="NCBI Taxonomy" id="635203"/>
    <lineage>
        <taxon>Bacteria</taxon>
        <taxon>Bacillati</taxon>
        <taxon>Actinomycetota</taxon>
        <taxon>Actinomycetes</taxon>
        <taxon>Actinomycetales</taxon>
        <taxon>Actinomycetaceae</taxon>
        <taxon>Schaalia</taxon>
    </lineage>
</organism>
<dbReference type="InterPro" id="IPR050985">
    <property type="entry name" value="Alpha-glycosidase_related"/>
</dbReference>
<evidence type="ECO:0000256" key="4">
    <source>
        <dbReference type="ARBA" id="ARBA00023295"/>
    </source>
</evidence>
<feature type="domain" description="Glycosyl hydrolase family 36 N-terminal" evidence="6">
    <location>
        <begin position="32"/>
        <end position="261"/>
    </location>
</feature>
<dbReference type="RefSeq" id="WP_380971512.1">
    <property type="nucleotide sequence ID" value="NZ_JBHTEF010000001.1"/>
</dbReference>
<evidence type="ECO:0000256" key="1">
    <source>
        <dbReference type="ARBA" id="ARBA00001255"/>
    </source>
</evidence>
<comment type="caution">
    <text evidence="7">The sequence shown here is derived from an EMBL/GenBank/DDBJ whole genome shotgun (WGS) entry which is preliminary data.</text>
</comment>
<evidence type="ECO:0000256" key="3">
    <source>
        <dbReference type="ARBA" id="ARBA00022801"/>
    </source>
</evidence>
<reference evidence="8" key="1">
    <citation type="journal article" date="2019" name="Int. J. Syst. Evol. Microbiol.">
        <title>The Global Catalogue of Microorganisms (GCM) 10K type strain sequencing project: providing services to taxonomists for standard genome sequencing and annotation.</title>
        <authorList>
            <consortium name="The Broad Institute Genomics Platform"/>
            <consortium name="The Broad Institute Genome Sequencing Center for Infectious Disease"/>
            <person name="Wu L."/>
            <person name="Ma J."/>
        </authorList>
    </citation>
    <scope>NUCLEOTIDE SEQUENCE [LARGE SCALE GENOMIC DNA]</scope>
    <source>
        <strain evidence="8">CCUG 56698</strain>
    </source>
</reference>
<dbReference type="SUPFAM" id="SSF51445">
    <property type="entry name" value="(Trans)glycosidases"/>
    <property type="match status" value="1"/>
</dbReference>
<dbReference type="Gene3D" id="2.60.40.1180">
    <property type="entry name" value="Golgi alpha-mannosidase II"/>
    <property type="match status" value="1"/>
</dbReference>
<dbReference type="PANTHER" id="PTHR43053:SF3">
    <property type="entry name" value="ALPHA-GALACTOSIDASE C-RELATED"/>
    <property type="match status" value="1"/>
</dbReference>
<evidence type="ECO:0000259" key="5">
    <source>
        <dbReference type="Pfam" id="PF16874"/>
    </source>
</evidence>
<dbReference type="PANTHER" id="PTHR43053">
    <property type="entry name" value="GLYCOSIDASE FAMILY 31"/>
    <property type="match status" value="1"/>
</dbReference>
<name>A0ABW2SIJ2_9ACTO</name>
<dbReference type="InterPro" id="IPR031704">
    <property type="entry name" value="Glyco_hydro_36_N"/>
</dbReference>
<dbReference type="Gene3D" id="3.20.20.70">
    <property type="entry name" value="Aldolase class I"/>
    <property type="match status" value="1"/>
</dbReference>
<dbReference type="CDD" id="cd14791">
    <property type="entry name" value="GH36"/>
    <property type="match status" value="1"/>
</dbReference>
<dbReference type="InterPro" id="IPR013780">
    <property type="entry name" value="Glyco_hydro_b"/>
</dbReference>
<evidence type="ECO:0000259" key="6">
    <source>
        <dbReference type="Pfam" id="PF16875"/>
    </source>
</evidence>
<keyword evidence="4 7" id="KW-0326">Glycosidase</keyword>
<feature type="domain" description="Glycosyl hydrolase family 36 C-terminal" evidence="5">
    <location>
        <begin position="619"/>
        <end position="705"/>
    </location>
</feature>
<dbReference type="InterPro" id="IPR002252">
    <property type="entry name" value="Glyco_hydro_36"/>
</dbReference>
<dbReference type="InterPro" id="IPR031705">
    <property type="entry name" value="Glyco_hydro_36_C"/>
</dbReference>
<dbReference type="Gene3D" id="2.70.98.60">
    <property type="entry name" value="alpha-galactosidase from lactobacil brevis"/>
    <property type="match status" value="1"/>
</dbReference>
<keyword evidence="8" id="KW-1185">Reference proteome</keyword>
<evidence type="ECO:0000313" key="8">
    <source>
        <dbReference type="Proteomes" id="UP001596527"/>
    </source>
</evidence>